<evidence type="ECO:0000256" key="2">
    <source>
        <dbReference type="ARBA" id="ARBA00004651"/>
    </source>
</evidence>
<sequence>MAHYMLYALLAAEACLGFLLRWSGNEAMSFFGILIQPPFPPFSKDGHRLVGEIHEWVGWTIVILAAGHAAAALYHHYVLRDDVLRRMLPDGRAHASDT</sequence>
<dbReference type="Proteomes" id="UP001244552">
    <property type="component" value="Unassembled WGS sequence"/>
</dbReference>
<evidence type="ECO:0000256" key="8">
    <source>
        <dbReference type="ARBA" id="ARBA00022982"/>
    </source>
</evidence>
<organism evidence="15 16">
    <name type="scientific">Azospirillum picis</name>
    <dbReference type="NCBI Taxonomy" id="488438"/>
    <lineage>
        <taxon>Bacteria</taxon>
        <taxon>Pseudomonadati</taxon>
        <taxon>Pseudomonadota</taxon>
        <taxon>Alphaproteobacteria</taxon>
        <taxon>Rhodospirillales</taxon>
        <taxon>Azospirillaceae</taxon>
        <taxon>Azospirillum</taxon>
    </lineage>
</organism>
<evidence type="ECO:0000256" key="6">
    <source>
        <dbReference type="ARBA" id="ARBA00022692"/>
    </source>
</evidence>
<comment type="caution">
    <text evidence="15">The sequence shown here is derived from an EMBL/GenBank/DDBJ whole genome shotgun (WGS) entry which is preliminary data.</text>
</comment>
<feature type="transmembrane region" description="Helical" evidence="13">
    <location>
        <begin position="56"/>
        <end position="77"/>
    </location>
</feature>
<keyword evidence="16" id="KW-1185">Reference proteome</keyword>
<reference evidence="15 16" key="1">
    <citation type="submission" date="2023-07" db="EMBL/GenBank/DDBJ databases">
        <title>Genomic Encyclopedia of Type Strains, Phase IV (KMG-IV): sequencing the most valuable type-strain genomes for metagenomic binning, comparative biology and taxonomic classification.</title>
        <authorList>
            <person name="Goeker M."/>
        </authorList>
    </citation>
    <scope>NUCLEOTIDE SEQUENCE [LARGE SCALE GENOMIC DNA]</scope>
    <source>
        <strain evidence="15 16">DSM 19922</strain>
    </source>
</reference>
<protein>
    <submittedName>
        <fullName evidence="15">Cytochrome b561</fullName>
    </submittedName>
</protein>
<keyword evidence="9 13" id="KW-1133">Transmembrane helix</keyword>
<comment type="similarity">
    <text evidence="12">Belongs to the cytochrome b561 family.</text>
</comment>
<proteinExistence type="inferred from homology"/>
<keyword evidence="7" id="KW-0479">Metal-binding</keyword>
<evidence type="ECO:0000256" key="10">
    <source>
        <dbReference type="ARBA" id="ARBA00023004"/>
    </source>
</evidence>
<evidence type="ECO:0000313" key="15">
    <source>
        <dbReference type="EMBL" id="MDQ0535590.1"/>
    </source>
</evidence>
<dbReference type="InterPro" id="IPR016174">
    <property type="entry name" value="Di-haem_cyt_TM"/>
</dbReference>
<dbReference type="PANTHER" id="PTHR30529">
    <property type="entry name" value="CYTOCHROME B561"/>
    <property type="match status" value="1"/>
</dbReference>
<evidence type="ECO:0000256" key="9">
    <source>
        <dbReference type="ARBA" id="ARBA00022989"/>
    </source>
</evidence>
<evidence type="ECO:0000256" key="1">
    <source>
        <dbReference type="ARBA" id="ARBA00001970"/>
    </source>
</evidence>
<dbReference type="Pfam" id="PF01292">
    <property type="entry name" value="Ni_hydr_CYTB"/>
    <property type="match status" value="1"/>
</dbReference>
<comment type="subcellular location">
    <subcellularLocation>
        <location evidence="2">Cell membrane</location>
        <topology evidence="2">Multi-pass membrane protein</topology>
    </subcellularLocation>
</comment>
<keyword evidence="10" id="KW-0408">Iron</keyword>
<keyword evidence="3" id="KW-0813">Transport</keyword>
<gene>
    <name evidence="15" type="ORF">QO018_004474</name>
</gene>
<evidence type="ECO:0000313" key="16">
    <source>
        <dbReference type="Proteomes" id="UP001244552"/>
    </source>
</evidence>
<keyword evidence="11 13" id="KW-0472">Membrane</keyword>
<evidence type="ECO:0000256" key="12">
    <source>
        <dbReference type="ARBA" id="ARBA00037975"/>
    </source>
</evidence>
<evidence type="ECO:0000256" key="7">
    <source>
        <dbReference type="ARBA" id="ARBA00022723"/>
    </source>
</evidence>
<dbReference type="EMBL" id="JAUSVU010000019">
    <property type="protein sequence ID" value="MDQ0535590.1"/>
    <property type="molecule type" value="Genomic_DNA"/>
</dbReference>
<evidence type="ECO:0000256" key="5">
    <source>
        <dbReference type="ARBA" id="ARBA00022617"/>
    </source>
</evidence>
<dbReference type="SUPFAM" id="SSF81342">
    <property type="entry name" value="Transmembrane di-heme cytochromes"/>
    <property type="match status" value="1"/>
</dbReference>
<keyword evidence="8" id="KW-0249">Electron transport</keyword>
<feature type="domain" description="Cytochrome b561 bacterial/Ni-hydrogenase" evidence="14">
    <location>
        <begin position="2"/>
        <end position="89"/>
    </location>
</feature>
<name>A0ABU0MQ32_9PROT</name>
<comment type="cofactor">
    <cofactor evidence="1">
        <name>heme b</name>
        <dbReference type="ChEBI" id="CHEBI:60344"/>
    </cofactor>
</comment>
<keyword evidence="5" id="KW-0349">Heme</keyword>
<evidence type="ECO:0000256" key="4">
    <source>
        <dbReference type="ARBA" id="ARBA00022475"/>
    </source>
</evidence>
<accession>A0ABU0MQ32</accession>
<keyword evidence="4" id="KW-1003">Cell membrane</keyword>
<keyword evidence="6 13" id="KW-0812">Transmembrane</keyword>
<evidence type="ECO:0000256" key="3">
    <source>
        <dbReference type="ARBA" id="ARBA00022448"/>
    </source>
</evidence>
<evidence type="ECO:0000256" key="11">
    <source>
        <dbReference type="ARBA" id="ARBA00023136"/>
    </source>
</evidence>
<dbReference type="InterPro" id="IPR011577">
    <property type="entry name" value="Cyt_b561_bac/Ni-Hgenase"/>
</dbReference>
<evidence type="ECO:0000259" key="14">
    <source>
        <dbReference type="Pfam" id="PF01292"/>
    </source>
</evidence>
<dbReference type="PANTHER" id="PTHR30529:SF1">
    <property type="entry name" value="CYTOCHROME B561 HOMOLOG 2"/>
    <property type="match status" value="1"/>
</dbReference>
<dbReference type="InterPro" id="IPR052168">
    <property type="entry name" value="Cytochrome_b561_oxidase"/>
</dbReference>
<evidence type="ECO:0000256" key="13">
    <source>
        <dbReference type="SAM" id="Phobius"/>
    </source>
</evidence>